<name>A0A3A8FYA3_9GAMM</name>
<protein>
    <submittedName>
        <fullName evidence="1">Uncharacterized protein</fullName>
    </submittedName>
</protein>
<organism evidence="1 2">
    <name type="scientific">Acinetobacter cumulans</name>
    <dbReference type="NCBI Taxonomy" id="2136182"/>
    <lineage>
        <taxon>Bacteria</taxon>
        <taxon>Pseudomonadati</taxon>
        <taxon>Pseudomonadota</taxon>
        <taxon>Gammaproteobacteria</taxon>
        <taxon>Moraxellales</taxon>
        <taxon>Moraxellaceae</taxon>
        <taxon>Acinetobacter</taxon>
    </lineage>
</organism>
<comment type="caution">
    <text evidence="1">The sequence shown here is derived from an EMBL/GenBank/DDBJ whole genome shotgun (WGS) entry which is preliminary data.</text>
</comment>
<accession>A0A3A8FYA3</accession>
<evidence type="ECO:0000313" key="2">
    <source>
        <dbReference type="Proteomes" id="UP000281084"/>
    </source>
</evidence>
<reference evidence="1 2" key="1">
    <citation type="submission" date="2018-09" db="EMBL/GenBank/DDBJ databases">
        <title>The draft genome of Acinetobacter spp. strains.</title>
        <authorList>
            <person name="Qin J."/>
            <person name="Feng Y."/>
            <person name="Zong Z."/>
        </authorList>
    </citation>
    <scope>NUCLEOTIDE SEQUENCE [LARGE SCALE GENOMIC DNA]</scope>
    <source>
        <strain evidence="1 2">WCHAc060002</strain>
    </source>
</reference>
<sequence length="73" mass="7910">MKKLRDLLNPQHAEYVGTITSVSHPNYKVLVADNSGLVLCTSNVVYALGAKVFISNEEIKRPAPAGSVTQIEI</sequence>
<dbReference type="AlphaFoldDB" id="A0A3A8FYA3"/>
<proteinExistence type="predicted"/>
<evidence type="ECO:0000313" key="1">
    <source>
        <dbReference type="EMBL" id="RKG51179.1"/>
    </source>
</evidence>
<gene>
    <name evidence="1" type="ORF">D7V64_11795</name>
</gene>
<dbReference type="RefSeq" id="WP_120367807.1">
    <property type="nucleotide sequence ID" value="NZ_RAXZ01000016.1"/>
</dbReference>
<dbReference type="Proteomes" id="UP000281084">
    <property type="component" value="Unassembled WGS sequence"/>
</dbReference>
<dbReference type="EMBL" id="RAXZ01000016">
    <property type="protein sequence ID" value="RKG51179.1"/>
    <property type="molecule type" value="Genomic_DNA"/>
</dbReference>